<name>A0ABN3S6E3_9ACTN</name>
<organism evidence="2 3">
    <name type="scientific">Streptomyces lunalinharesii</name>
    <dbReference type="NCBI Taxonomy" id="333384"/>
    <lineage>
        <taxon>Bacteria</taxon>
        <taxon>Bacillati</taxon>
        <taxon>Actinomycetota</taxon>
        <taxon>Actinomycetes</taxon>
        <taxon>Kitasatosporales</taxon>
        <taxon>Streptomycetaceae</taxon>
        <taxon>Streptomyces</taxon>
    </lineage>
</organism>
<dbReference type="RefSeq" id="WP_344578573.1">
    <property type="nucleotide sequence ID" value="NZ_BAAARK010000014.1"/>
</dbReference>
<feature type="chain" id="PRO_5046769609" description="Secreted protein" evidence="1">
    <location>
        <begin position="25"/>
        <end position="59"/>
    </location>
</feature>
<proteinExistence type="predicted"/>
<sequence>MRRALAALLGALALAGALSAPAHADGTGPSVTGVLGDPLKVASDIGPLHVGRLPLLNRN</sequence>
<dbReference type="EMBL" id="BAAARK010000014">
    <property type="protein sequence ID" value="GAA2669169.1"/>
    <property type="molecule type" value="Genomic_DNA"/>
</dbReference>
<keyword evidence="3" id="KW-1185">Reference proteome</keyword>
<gene>
    <name evidence="2" type="ORF">GCM10009864_43800</name>
</gene>
<evidence type="ECO:0000313" key="2">
    <source>
        <dbReference type="EMBL" id="GAA2669169.1"/>
    </source>
</evidence>
<accession>A0ABN3S6E3</accession>
<comment type="caution">
    <text evidence="2">The sequence shown here is derived from an EMBL/GenBank/DDBJ whole genome shotgun (WGS) entry which is preliminary data.</text>
</comment>
<evidence type="ECO:0000313" key="3">
    <source>
        <dbReference type="Proteomes" id="UP001500994"/>
    </source>
</evidence>
<dbReference type="Proteomes" id="UP001500994">
    <property type="component" value="Unassembled WGS sequence"/>
</dbReference>
<feature type="signal peptide" evidence="1">
    <location>
        <begin position="1"/>
        <end position="24"/>
    </location>
</feature>
<evidence type="ECO:0008006" key="4">
    <source>
        <dbReference type="Google" id="ProtNLM"/>
    </source>
</evidence>
<evidence type="ECO:0000256" key="1">
    <source>
        <dbReference type="SAM" id="SignalP"/>
    </source>
</evidence>
<protein>
    <recommendedName>
        <fullName evidence="4">Secreted protein</fullName>
    </recommendedName>
</protein>
<reference evidence="2 3" key="1">
    <citation type="journal article" date="2019" name="Int. J. Syst. Evol. Microbiol.">
        <title>The Global Catalogue of Microorganisms (GCM) 10K type strain sequencing project: providing services to taxonomists for standard genome sequencing and annotation.</title>
        <authorList>
            <consortium name="The Broad Institute Genomics Platform"/>
            <consortium name="The Broad Institute Genome Sequencing Center for Infectious Disease"/>
            <person name="Wu L."/>
            <person name="Ma J."/>
        </authorList>
    </citation>
    <scope>NUCLEOTIDE SEQUENCE [LARGE SCALE GENOMIC DNA]</scope>
    <source>
        <strain evidence="2 3">JCM 16374</strain>
    </source>
</reference>
<keyword evidence="1" id="KW-0732">Signal</keyword>